<dbReference type="EMBL" id="BART01028568">
    <property type="protein sequence ID" value="GAG91159.1"/>
    <property type="molecule type" value="Genomic_DNA"/>
</dbReference>
<evidence type="ECO:0000313" key="1">
    <source>
        <dbReference type="EMBL" id="GAG91159.1"/>
    </source>
</evidence>
<gene>
    <name evidence="1" type="ORF">S01H4_50331</name>
</gene>
<organism evidence="1">
    <name type="scientific">marine sediment metagenome</name>
    <dbReference type="NCBI Taxonomy" id="412755"/>
    <lineage>
        <taxon>unclassified sequences</taxon>
        <taxon>metagenomes</taxon>
        <taxon>ecological metagenomes</taxon>
    </lineage>
</organism>
<comment type="caution">
    <text evidence="1">The sequence shown here is derived from an EMBL/GenBank/DDBJ whole genome shotgun (WGS) entry which is preliminary data.</text>
</comment>
<name>X1B5Z7_9ZZZZ</name>
<reference evidence="1" key="1">
    <citation type="journal article" date="2014" name="Front. Microbiol.">
        <title>High frequency of phylogenetically diverse reductive dehalogenase-homologous genes in deep subseafloor sedimentary metagenomes.</title>
        <authorList>
            <person name="Kawai M."/>
            <person name="Futagami T."/>
            <person name="Toyoda A."/>
            <person name="Takaki Y."/>
            <person name="Nishi S."/>
            <person name="Hori S."/>
            <person name="Arai W."/>
            <person name="Tsubouchi T."/>
            <person name="Morono Y."/>
            <person name="Uchiyama I."/>
            <person name="Ito T."/>
            <person name="Fujiyama A."/>
            <person name="Inagaki F."/>
            <person name="Takami H."/>
        </authorList>
    </citation>
    <scope>NUCLEOTIDE SEQUENCE</scope>
    <source>
        <strain evidence="1">Expedition CK06-06</strain>
    </source>
</reference>
<sequence length="128" mass="15100">MDKTDTYIKMCDCEEIQKGWQPDAGNFYFSQKSGITTRTADFIFPEGKAVTIINIWLPRQDQLQEMVPTKIGSTQPNYKMISELNHFYGYWDTNGIPNILTTWEQLWLAFVMKEKYNKVWDGEKWIIS</sequence>
<protein>
    <submittedName>
        <fullName evidence="1">Uncharacterized protein</fullName>
    </submittedName>
</protein>
<proteinExistence type="predicted"/>
<dbReference type="AlphaFoldDB" id="X1B5Z7"/>
<accession>X1B5Z7</accession>